<feature type="disulfide bond" evidence="2">
    <location>
        <begin position="74"/>
        <end position="99"/>
    </location>
</feature>
<sequence length="120" mass="13728">MLRKTLVISTIATVIFVLTLDTISGSPAPSSSSSLLGNLDSNRVVSKRYYDSSCQGFLYSKELYKILDQVCDDCTNIYRKLNKEKCRRDCFRNGVFEQCLDRLLLEAEEYIEMRSAIADY</sequence>
<dbReference type="InterPro" id="IPR001166">
    <property type="entry name" value="Hyperglycemic"/>
</dbReference>
<dbReference type="GO" id="GO:0005576">
    <property type="term" value="C:extracellular region"/>
    <property type="evidence" value="ECO:0007669"/>
    <property type="project" value="InterPro"/>
</dbReference>
<dbReference type="InterPro" id="IPR031098">
    <property type="entry name" value="Crust_neurohorm"/>
</dbReference>
<protein>
    <submittedName>
        <fullName evidence="4">CHH2</fullName>
    </submittedName>
</protein>
<dbReference type="SUPFAM" id="SSF81778">
    <property type="entry name" value="Crustacean CHH/MIH/GIH neurohormone"/>
    <property type="match status" value="1"/>
</dbReference>
<feature type="chain" id="PRO_5013324467" evidence="3">
    <location>
        <begin position="26"/>
        <end position="120"/>
    </location>
</feature>
<feature type="disulfide bond" evidence="2">
    <location>
        <begin position="71"/>
        <end position="86"/>
    </location>
</feature>
<evidence type="ECO:0000256" key="1">
    <source>
        <dbReference type="ARBA" id="ARBA00005447"/>
    </source>
</evidence>
<dbReference type="GO" id="GO:0007623">
    <property type="term" value="P:circadian rhythm"/>
    <property type="evidence" value="ECO:0007669"/>
    <property type="project" value="TreeGrafter"/>
</dbReference>
<evidence type="ECO:0000313" key="4">
    <source>
        <dbReference type="EMBL" id="ARN17960.1"/>
    </source>
</evidence>
<proteinExistence type="evidence at transcript level"/>
<feature type="disulfide bond" evidence="2">
    <location>
        <begin position="54"/>
        <end position="90"/>
    </location>
</feature>
<accession>A0A218L0G2</accession>
<dbReference type="Pfam" id="PF01147">
    <property type="entry name" value="Crust_neurohorm"/>
    <property type="match status" value="1"/>
</dbReference>
<evidence type="ECO:0000256" key="3">
    <source>
        <dbReference type="SAM" id="SignalP"/>
    </source>
</evidence>
<keyword evidence="2" id="KW-1015">Disulfide bond</keyword>
<reference evidence="4" key="1">
    <citation type="submission" date="2016-06" db="EMBL/GenBank/DDBJ databases">
        <authorList>
            <person name="Kjaerup R.B."/>
            <person name="Dalgaard T.S."/>
            <person name="Juul-Madsen H.R."/>
        </authorList>
    </citation>
    <scope>NUCLEOTIDE SEQUENCE</scope>
</reference>
<comment type="similarity">
    <text evidence="1">Belongs to the arthropod CHH/MIH/GIH/VIH hormone family.</text>
</comment>
<dbReference type="InterPro" id="IPR035957">
    <property type="entry name" value="Crust_neurohorm_sf"/>
</dbReference>
<dbReference type="GO" id="GO:0005184">
    <property type="term" value="F:neuropeptide hormone activity"/>
    <property type="evidence" value="ECO:0007669"/>
    <property type="project" value="InterPro"/>
</dbReference>
<organism evidence="4">
    <name type="scientific">Periclimenes brevicarpalis</name>
    <name type="common">White spotted anemone shrimp</name>
    <dbReference type="NCBI Taxonomy" id="390963"/>
    <lineage>
        <taxon>Eukaryota</taxon>
        <taxon>Metazoa</taxon>
        <taxon>Ecdysozoa</taxon>
        <taxon>Arthropoda</taxon>
        <taxon>Crustacea</taxon>
        <taxon>Multicrustacea</taxon>
        <taxon>Malacostraca</taxon>
        <taxon>Eumalacostraca</taxon>
        <taxon>Eucarida</taxon>
        <taxon>Decapoda</taxon>
        <taxon>Pleocyemata</taxon>
        <taxon>Caridea</taxon>
        <taxon>Palaemonoidea</taxon>
        <taxon>Palaemonidae</taxon>
        <taxon>Periclimenes</taxon>
    </lineage>
</organism>
<dbReference type="EMBL" id="KX459413">
    <property type="protein sequence ID" value="ARN17960.1"/>
    <property type="molecule type" value="mRNA"/>
</dbReference>
<evidence type="ECO:0000256" key="2">
    <source>
        <dbReference type="PIRSR" id="PIRSR631098-51"/>
    </source>
</evidence>
<dbReference type="PANTHER" id="PTHR35981">
    <property type="entry name" value="ION TRANSPORT PEPTIDE, ISOFORM C"/>
    <property type="match status" value="1"/>
</dbReference>
<gene>
    <name evidence="4" type="primary">CHH2</name>
</gene>
<dbReference type="Gene3D" id="1.10.2010.10">
    <property type="entry name" value="Crustacean CHH/MIH/GIH neurohormone"/>
    <property type="match status" value="1"/>
</dbReference>
<dbReference type="PANTHER" id="PTHR35981:SF2">
    <property type="entry name" value="ION TRANSPORT PEPTIDE, ISOFORM C"/>
    <property type="match status" value="1"/>
</dbReference>
<feature type="signal peptide" evidence="3">
    <location>
        <begin position="1"/>
        <end position="25"/>
    </location>
</feature>
<name>A0A218L0G2_PERBE</name>
<keyword evidence="3" id="KW-0732">Signal</keyword>
<dbReference type="PRINTS" id="PR00550">
    <property type="entry name" value="HYPRGLYCEMIC"/>
</dbReference>
<dbReference type="AlphaFoldDB" id="A0A218L0G2"/>